<reference evidence="2 3" key="1">
    <citation type="submission" date="2019-03" db="EMBL/GenBank/DDBJ databases">
        <title>First draft genome of Liparis tanakae, snailfish: a comprehensive survey of snailfish specific genes.</title>
        <authorList>
            <person name="Kim W."/>
            <person name="Song I."/>
            <person name="Jeong J.-H."/>
            <person name="Kim D."/>
            <person name="Kim S."/>
            <person name="Ryu S."/>
            <person name="Song J.Y."/>
            <person name="Lee S.K."/>
        </authorList>
    </citation>
    <scope>NUCLEOTIDE SEQUENCE [LARGE SCALE GENOMIC DNA]</scope>
    <source>
        <tissue evidence="2">Muscle</tissue>
    </source>
</reference>
<feature type="compositionally biased region" description="Low complexity" evidence="1">
    <location>
        <begin position="1"/>
        <end position="33"/>
    </location>
</feature>
<feature type="region of interest" description="Disordered" evidence="1">
    <location>
        <begin position="1"/>
        <end position="47"/>
    </location>
</feature>
<dbReference type="Proteomes" id="UP000314294">
    <property type="component" value="Unassembled WGS sequence"/>
</dbReference>
<dbReference type="AlphaFoldDB" id="A0A4Z2FK04"/>
<comment type="caution">
    <text evidence="2">The sequence shown here is derived from an EMBL/GenBank/DDBJ whole genome shotgun (WGS) entry which is preliminary data.</text>
</comment>
<organism evidence="2 3">
    <name type="scientific">Liparis tanakae</name>
    <name type="common">Tanaka's snailfish</name>
    <dbReference type="NCBI Taxonomy" id="230148"/>
    <lineage>
        <taxon>Eukaryota</taxon>
        <taxon>Metazoa</taxon>
        <taxon>Chordata</taxon>
        <taxon>Craniata</taxon>
        <taxon>Vertebrata</taxon>
        <taxon>Euteleostomi</taxon>
        <taxon>Actinopterygii</taxon>
        <taxon>Neopterygii</taxon>
        <taxon>Teleostei</taxon>
        <taxon>Neoteleostei</taxon>
        <taxon>Acanthomorphata</taxon>
        <taxon>Eupercaria</taxon>
        <taxon>Perciformes</taxon>
        <taxon>Cottioidei</taxon>
        <taxon>Cottales</taxon>
        <taxon>Liparidae</taxon>
        <taxon>Liparis</taxon>
    </lineage>
</organism>
<sequence length="102" mass="10811">MYTFITSCPSSSFSTSWSSTAPSTVTSVPSSDTIFPASSTREGEHTSHDIEDVHPVFGDVAHSDPFLVPVESHHAGFADVVVVVVFAVHVLGNHVLDGVLDD</sequence>
<accession>A0A4Z2FK04</accession>
<evidence type="ECO:0000256" key="1">
    <source>
        <dbReference type="SAM" id="MobiDB-lite"/>
    </source>
</evidence>
<name>A0A4Z2FK04_9TELE</name>
<evidence type="ECO:0000313" key="3">
    <source>
        <dbReference type="Proteomes" id="UP000314294"/>
    </source>
</evidence>
<gene>
    <name evidence="2" type="ORF">EYF80_048701</name>
</gene>
<evidence type="ECO:0000313" key="2">
    <source>
        <dbReference type="EMBL" id="TNN41114.1"/>
    </source>
</evidence>
<keyword evidence="3" id="KW-1185">Reference proteome</keyword>
<protein>
    <submittedName>
        <fullName evidence="2">Uncharacterized protein</fullName>
    </submittedName>
</protein>
<proteinExistence type="predicted"/>
<dbReference type="EMBL" id="SRLO01001133">
    <property type="protein sequence ID" value="TNN41114.1"/>
    <property type="molecule type" value="Genomic_DNA"/>
</dbReference>